<evidence type="ECO:0000313" key="2">
    <source>
        <dbReference type="Proteomes" id="UP000694001"/>
    </source>
</evidence>
<sequence>MTGHVVLITRDAETGFWHRIMSPQEDALDAAGRLEGVALLVDVDETARTVRLLRVIKGDGPARLHQWARLHRYRVIAPEPAPLPDPLALASTPRPLA</sequence>
<protein>
    <submittedName>
        <fullName evidence="1">Uncharacterized protein</fullName>
    </submittedName>
</protein>
<reference evidence="1" key="1">
    <citation type="submission" date="2021-06" db="EMBL/GenBank/DDBJ databases">
        <title>Elioraea tepida, sp. nov., a moderately thermophilic aerobic anoxygenic phototrophic bacterium isolated from an alkaline siliceous hot spring mat community in Yellowstone National Park, WY, USA.</title>
        <authorList>
            <person name="Saini M.K."/>
            <person name="Yoshida S."/>
            <person name="Sebastian A."/>
            <person name="Hirose S."/>
            <person name="Hara E."/>
            <person name="Tamaki H."/>
            <person name="Soulier N.T."/>
            <person name="Albert I."/>
            <person name="Hanada S."/>
            <person name="Bryant D.A."/>
            <person name="Tank M."/>
        </authorList>
    </citation>
    <scope>NUCLEOTIDE SEQUENCE</scope>
    <source>
        <strain evidence="1">MS-P2</strain>
    </source>
</reference>
<keyword evidence="2" id="KW-1185">Reference proteome</keyword>
<dbReference type="RefSeq" id="WP_218286538.1">
    <property type="nucleotide sequence ID" value="NZ_CP076448.1"/>
</dbReference>
<dbReference type="EMBL" id="CP076448">
    <property type="protein sequence ID" value="QXM25482.1"/>
    <property type="molecule type" value="Genomic_DNA"/>
</dbReference>
<gene>
    <name evidence="1" type="ORF">KO353_04440</name>
</gene>
<accession>A0A975U3U2</accession>
<dbReference type="AlphaFoldDB" id="A0A975U3U2"/>
<organism evidence="1 2">
    <name type="scientific">Elioraea tepida</name>
    <dbReference type="NCBI Taxonomy" id="2843330"/>
    <lineage>
        <taxon>Bacteria</taxon>
        <taxon>Pseudomonadati</taxon>
        <taxon>Pseudomonadota</taxon>
        <taxon>Alphaproteobacteria</taxon>
        <taxon>Acetobacterales</taxon>
        <taxon>Elioraeaceae</taxon>
        <taxon>Elioraea</taxon>
    </lineage>
</organism>
<name>A0A975U3U2_9PROT</name>
<dbReference type="KEGG" id="elio:KO353_04440"/>
<dbReference type="Proteomes" id="UP000694001">
    <property type="component" value="Chromosome"/>
</dbReference>
<proteinExistence type="predicted"/>
<evidence type="ECO:0000313" key="1">
    <source>
        <dbReference type="EMBL" id="QXM25482.1"/>
    </source>
</evidence>